<keyword evidence="9 13" id="KW-0418">Kinase</keyword>
<evidence type="ECO:0000256" key="9">
    <source>
        <dbReference type="ARBA" id="ARBA00022777"/>
    </source>
</evidence>
<keyword evidence="5 13" id="KW-0444">Lipid biosynthesis</keyword>
<evidence type="ECO:0000256" key="3">
    <source>
        <dbReference type="ARBA" id="ARBA00012071"/>
    </source>
</evidence>
<keyword evidence="8 13" id="KW-0547">Nucleotide-binding</keyword>
<evidence type="ECO:0000256" key="6">
    <source>
        <dbReference type="ARBA" id="ARBA00022556"/>
    </source>
</evidence>
<evidence type="ECO:0000256" key="5">
    <source>
        <dbReference type="ARBA" id="ARBA00022516"/>
    </source>
</evidence>
<dbReference type="PANTHER" id="PTHR42724:SF1">
    <property type="entry name" value="TETRAACYLDISACCHARIDE 4'-KINASE, MITOCHONDRIAL-RELATED"/>
    <property type="match status" value="1"/>
</dbReference>
<feature type="binding site" evidence="13">
    <location>
        <begin position="56"/>
        <end position="63"/>
    </location>
    <ligand>
        <name>ATP</name>
        <dbReference type="ChEBI" id="CHEBI:30616"/>
    </ligand>
</feature>
<keyword evidence="10 13" id="KW-0067">ATP-binding</keyword>
<keyword evidence="15" id="KW-1185">Reference proteome</keyword>
<keyword evidence="7 13" id="KW-0808">Transferase</keyword>
<evidence type="ECO:0000256" key="8">
    <source>
        <dbReference type="ARBA" id="ARBA00022741"/>
    </source>
</evidence>
<evidence type="ECO:0000256" key="1">
    <source>
        <dbReference type="ARBA" id="ARBA00002274"/>
    </source>
</evidence>
<dbReference type="GO" id="GO:0005886">
    <property type="term" value="C:plasma membrane"/>
    <property type="evidence" value="ECO:0007669"/>
    <property type="project" value="TreeGrafter"/>
</dbReference>
<dbReference type="HAMAP" id="MF_00409">
    <property type="entry name" value="LpxK"/>
    <property type="match status" value="1"/>
</dbReference>
<dbReference type="GO" id="GO:0009244">
    <property type="term" value="P:lipopolysaccharide core region biosynthetic process"/>
    <property type="evidence" value="ECO:0007669"/>
    <property type="project" value="TreeGrafter"/>
</dbReference>
<comment type="caution">
    <text evidence="14">The sequence shown here is derived from an EMBL/GenBank/DDBJ whole genome shotgun (WGS) entry which is preliminary data.</text>
</comment>
<evidence type="ECO:0000256" key="10">
    <source>
        <dbReference type="ARBA" id="ARBA00022840"/>
    </source>
</evidence>
<sequence length="349" mass="37603">MKRLQEYWYDRSSSKYLPVRLLKPLSSLVAAVAHRRLVKATSVASPVPVIVVGNLSVGGTGKTPVTVYLVELLRRQGFNPGVISRGYGGKAPSSPFDVQSDSLGAESGDEPLLIARRCGCPVVVDPVRPRALSFLLAKYSCDVVISDDGLQHHALARDVEIVVIDGARGLGNGLCLPAGPLRESADRLTTVDFILHNSRQADLSMYCLDAGALPPQHVFGLNPGQAVHCLSGRRVSLSALPQLPTVAALAGIGHPQRFFTMLEGLGVSLQATHAFVDHHQFRREDLASIEGELILMTEKDAVKCRDFADERCWYVPIEAVFDDSASAIDVSFDQQITAAVTASASRKVI</sequence>
<dbReference type="Proteomes" id="UP000275394">
    <property type="component" value="Unassembled WGS sequence"/>
</dbReference>
<dbReference type="OrthoDB" id="9766423at2"/>
<evidence type="ECO:0000256" key="11">
    <source>
        <dbReference type="ARBA" id="ARBA00023098"/>
    </source>
</evidence>
<evidence type="ECO:0000256" key="7">
    <source>
        <dbReference type="ARBA" id="ARBA00022679"/>
    </source>
</evidence>
<organism evidence="14 15">
    <name type="scientific">Sinobacterium caligoides</name>
    <dbReference type="NCBI Taxonomy" id="933926"/>
    <lineage>
        <taxon>Bacteria</taxon>
        <taxon>Pseudomonadati</taxon>
        <taxon>Pseudomonadota</taxon>
        <taxon>Gammaproteobacteria</taxon>
        <taxon>Cellvibrionales</taxon>
        <taxon>Spongiibacteraceae</taxon>
        <taxon>Sinobacterium</taxon>
    </lineage>
</organism>
<dbReference type="InterPro" id="IPR003758">
    <property type="entry name" value="LpxK"/>
</dbReference>
<dbReference type="EC" id="2.7.1.130" evidence="3 13"/>
<dbReference type="NCBIfam" id="TIGR00682">
    <property type="entry name" value="lpxK"/>
    <property type="match status" value="1"/>
</dbReference>
<gene>
    <name evidence="13" type="primary">lpxK</name>
    <name evidence="14" type="ORF">EDC56_2928</name>
</gene>
<dbReference type="InterPro" id="IPR027417">
    <property type="entry name" value="P-loop_NTPase"/>
</dbReference>
<evidence type="ECO:0000313" key="14">
    <source>
        <dbReference type="EMBL" id="ROS00282.1"/>
    </source>
</evidence>
<comment type="pathway">
    <text evidence="2 13">Glycolipid biosynthesis; lipid IV(A) biosynthesis; lipid IV(A) from (3R)-3-hydroxytetradecanoyl-[acyl-carrier-protein] and UDP-N-acetyl-alpha-D-glucosamine: step 6/6.</text>
</comment>
<evidence type="ECO:0000256" key="12">
    <source>
        <dbReference type="ARBA" id="ARBA00029757"/>
    </source>
</evidence>
<dbReference type="GO" id="GO:0009029">
    <property type="term" value="F:lipid-A 4'-kinase activity"/>
    <property type="evidence" value="ECO:0007669"/>
    <property type="project" value="UniProtKB-UniRule"/>
</dbReference>
<dbReference type="EMBL" id="RKHR01000005">
    <property type="protein sequence ID" value="ROS00282.1"/>
    <property type="molecule type" value="Genomic_DNA"/>
</dbReference>
<accession>A0A3N2DKP5</accession>
<keyword evidence="6 13" id="KW-0441">Lipid A biosynthesis</keyword>
<evidence type="ECO:0000256" key="13">
    <source>
        <dbReference type="HAMAP-Rule" id="MF_00409"/>
    </source>
</evidence>
<comment type="catalytic activity">
    <reaction evidence="13">
        <text>a lipid A disaccharide + ATP = a lipid IVA + ADP + H(+)</text>
        <dbReference type="Rhea" id="RHEA:67840"/>
        <dbReference type="ChEBI" id="CHEBI:15378"/>
        <dbReference type="ChEBI" id="CHEBI:30616"/>
        <dbReference type="ChEBI" id="CHEBI:176343"/>
        <dbReference type="ChEBI" id="CHEBI:176425"/>
        <dbReference type="ChEBI" id="CHEBI:456216"/>
        <dbReference type="EC" id="2.7.1.130"/>
    </reaction>
</comment>
<protein>
    <recommendedName>
        <fullName evidence="4 13">Tetraacyldisaccharide 4'-kinase</fullName>
        <ecNumber evidence="3 13">2.7.1.130</ecNumber>
    </recommendedName>
    <alternativeName>
        <fullName evidence="12 13">Lipid A 4'-kinase</fullName>
    </alternativeName>
</protein>
<evidence type="ECO:0000313" key="15">
    <source>
        <dbReference type="Proteomes" id="UP000275394"/>
    </source>
</evidence>
<comment type="similarity">
    <text evidence="13">Belongs to the LpxK family.</text>
</comment>
<evidence type="ECO:0000256" key="4">
    <source>
        <dbReference type="ARBA" id="ARBA00016436"/>
    </source>
</evidence>
<proteinExistence type="inferred from homology"/>
<comment type="function">
    <text evidence="1 13">Transfers the gamma-phosphate of ATP to the 4'-position of a tetraacyldisaccharide 1-phosphate intermediate (termed DS-1-P) to form tetraacyldisaccharide 1,4'-bis-phosphate (lipid IVA).</text>
</comment>
<dbReference type="AlphaFoldDB" id="A0A3N2DKP5"/>
<dbReference type="GO" id="GO:0009245">
    <property type="term" value="P:lipid A biosynthetic process"/>
    <property type="evidence" value="ECO:0007669"/>
    <property type="project" value="UniProtKB-UniRule"/>
</dbReference>
<dbReference type="UniPathway" id="UPA00359">
    <property type="reaction ID" value="UER00482"/>
</dbReference>
<name>A0A3N2DKP5_9GAMM</name>
<dbReference type="PANTHER" id="PTHR42724">
    <property type="entry name" value="TETRAACYLDISACCHARIDE 4'-KINASE"/>
    <property type="match status" value="1"/>
</dbReference>
<dbReference type="GO" id="GO:0005524">
    <property type="term" value="F:ATP binding"/>
    <property type="evidence" value="ECO:0007669"/>
    <property type="project" value="UniProtKB-UniRule"/>
</dbReference>
<reference evidence="14 15" key="1">
    <citation type="submission" date="2018-11" db="EMBL/GenBank/DDBJ databases">
        <title>Genomic Encyclopedia of Type Strains, Phase IV (KMG-IV): sequencing the most valuable type-strain genomes for metagenomic binning, comparative biology and taxonomic classification.</title>
        <authorList>
            <person name="Goeker M."/>
        </authorList>
    </citation>
    <scope>NUCLEOTIDE SEQUENCE [LARGE SCALE GENOMIC DNA]</scope>
    <source>
        <strain evidence="14 15">DSM 100316</strain>
    </source>
</reference>
<dbReference type="SUPFAM" id="SSF52540">
    <property type="entry name" value="P-loop containing nucleoside triphosphate hydrolases"/>
    <property type="match status" value="1"/>
</dbReference>
<dbReference type="Pfam" id="PF02606">
    <property type="entry name" value="LpxK"/>
    <property type="match status" value="1"/>
</dbReference>
<keyword evidence="11 13" id="KW-0443">Lipid metabolism</keyword>
<evidence type="ECO:0000256" key="2">
    <source>
        <dbReference type="ARBA" id="ARBA00004870"/>
    </source>
</evidence>
<dbReference type="RefSeq" id="WP_123713250.1">
    <property type="nucleotide sequence ID" value="NZ_RKHR01000005.1"/>
</dbReference>